<feature type="transmembrane region" description="Helical" evidence="13">
    <location>
        <begin position="298"/>
        <end position="320"/>
    </location>
</feature>
<dbReference type="Proteomes" id="UP000466848">
    <property type="component" value="Chromosome"/>
</dbReference>
<evidence type="ECO:0000313" key="18">
    <source>
        <dbReference type="EMBL" id="QIB69538.1"/>
    </source>
</evidence>
<evidence type="ECO:0000256" key="3">
    <source>
        <dbReference type="ARBA" id="ARBA00022553"/>
    </source>
</evidence>
<evidence type="ECO:0000256" key="12">
    <source>
        <dbReference type="SAM" id="Coils"/>
    </source>
</evidence>
<keyword evidence="10" id="KW-0902">Two-component regulatory system</keyword>
<organism evidence="18 19">
    <name type="scientific">Aminipila butyrica</name>
    <dbReference type="NCBI Taxonomy" id="433296"/>
    <lineage>
        <taxon>Bacteria</taxon>
        <taxon>Bacillati</taxon>
        <taxon>Bacillota</taxon>
        <taxon>Clostridia</taxon>
        <taxon>Peptostreptococcales</taxon>
        <taxon>Anaerovoracaceae</taxon>
        <taxon>Aminipila</taxon>
    </lineage>
</organism>
<dbReference type="PROSITE" id="PS50887">
    <property type="entry name" value="GGDEF"/>
    <property type="match status" value="1"/>
</dbReference>
<keyword evidence="5 13" id="KW-0812">Transmembrane</keyword>
<dbReference type="GO" id="GO:0006355">
    <property type="term" value="P:regulation of DNA-templated transcription"/>
    <property type="evidence" value="ECO:0007669"/>
    <property type="project" value="InterPro"/>
</dbReference>
<dbReference type="NCBIfam" id="TIGR00254">
    <property type="entry name" value="GGDEF"/>
    <property type="match status" value="1"/>
</dbReference>
<feature type="transmembrane region" description="Helical" evidence="13">
    <location>
        <begin position="7"/>
        <end position="30"/>
    </location>
</feature>
<evidence type="ECO:0000256" key="13">
    <source>
        <dbReference type="SAM" id="Phobius"/>
    </source>
</evidence>
<evidence type="ECO:0000256" key="10">
    <source>
        <dbReference type="ARBA" id="ARBA00023012"/>
    </source>
</evidence>
<keyword evidence="7" id="KW-0418">Kinase</keyword>
<evidence type="ECO:0000256" key="5">
    <source>
        <dbReference type="ARBA" id="ARBA00022692"/>
    </source>
</evidence>
<keyword evidence="4" id="KW-0808">Transferase</keyword>
<dbReference type="InterPro" id="IPR000700">
    <property type="entry name" value="PAS-assoc_C"/>
</dbReference>
<dbReference type="SUPFAM" id="SSF55073">
    <property type="entry name" value="Nucleotide cyclase"/>
    <property type="match status" value="1"/>
</dbReference>
<dbReference type="InterPro" id="IPR000160">
    <property type="entry name" value="GGDEF_dom"/>
</dbReference>
<keyword evidence="19" id="KW-1185">Reference proteome</keyword>
<evidence type="ECO:0000259" key="17">
    <source>
        <dbReference type="PROSITE" id="PS51832"/>
    </source>
</evidence>
<evidence type="ECO:0000259" key="15">
    <source>
        <dbReference type="PROSITE" id="PS50113"/>
    </source>
</evidence>
<dbReference type="GO" id="GO:0005886">
    <property type="term" value="C:plasma membrane"/>
    <property type="evidence" value="ECO:0007669"/>
    <property type="project" value="UniProtKB-SubCell"/>
</dbReference>
<dbReference type="PANTHER" id="PTHR43155:SF2">
    <property type="entry name" value="CYCLIC DI-GMP PHOSPHODIESTERASE PA4108"/>
    <property type="match status" value="1"/>
</dbReference>
<dbReference type="CDD" id="cd01949">
    <property type="entry name" value="GGDEF"/>
    <property type="match status" value="1"/>
</dbReference>
<dbReference type="AlphaFoldDB" id="A0A858BWQ4"/>
<evidence type="ECO:0000313" key="19">
    <source>
        <dbReference type="Proteomes" id="UP000466848"/>
    </source>
</evidence>
<dbReference type="NCBIfam" id="TIGR00229">
    <property type="entry name" value="sensory_box"/>
    <property type="match status" value="1"/>
</dbReference>
<feature type="domain" description="PAC" evidence="15">
    <location>
        <begin position="474"/>
        <end position="526"/>
    </location>
</feature>
<dbReference type="Pfam" id="PF02743">
    <property type="entry name" value="dCache_1"/>
    <property type="match status" value="1"/>
</dbReference>
<evidence type="ECO:0000256" key="11">
    <source>
        <dbReference type="ARBA" id="ARBA00023136"/>
    </source>
</evidence>
<keyword evidence="9 13" id="KW-1133">Transmembrane helix</keyword>
<comment type="subcellular location">
    <subcellularLocation>
        <location evidence="1">Cell membrane</location>
        <topology evidence="1">Multi-pass membrane protein</topology>
    </subcellularLocation>
</comment>
<dbReference type="PANTHER" id="PTHR43155">
    <property type="entry name" value="CYCLIC DI-GMP PHOSPHODIESTERASE PA4108-RELATED"/>
    <property type="match status" value="1"/>
</dbReference>
<evidence type="ECO:0000256" key="8">
    <source>
        <dbReference type="ARBA" id="ARBA00022840"/>
    </source>
</evidence>
<feature type="domain" description="PAS" evidence="14">
    <location>
        <begin position="396"/>
        <end position="469"/>
    </location>
</feature>
<dbReference type="PROSITE" id="PS50112">
    <property type="entry name" value="PAS"/>
    <property type="match status" value="1"/>
</dbReference>
<keyword evidence="6" id="KW-0547">Nucleotide-binding</keyword>
<dbReference type="SMART" id="SM00267">
    <property type="entry name" value="GGDEF"/>
    <property type="match status" value="1"/>
</dbReference>
<dbReference type="SUPFAM" id="SSF55785">
    <property type="entry name" value="PYP-like sensor domain (PAS domain)"/>
    <property type="match status" value="1"/>
</dbReference>
<dbReference type="EMBL" id="CP048649">
    <property type="protein sequence ID" value="QIB69538.1"/>
    <property type="molecule type" value="Genomic_DNA"/>
</dbReference>
<dbReference type="PROSITE" id="PS51832">
    <property type="entry name" value="HD_GYP"/>
    <property type="match status" value="1"/>
</dbReference>
<dbReference type="SUPFAM" id="SSF103190">
    <property type="entry name" value="Sensory domain-like"/>
    <property type="match status" value="1"/>
</dbReference>
<evidence type="ECO:0000256" key="1">
    <source>
        <dbReference type="ARBA" id="ARBA00004651"/>
    </source>
</evidence>
<dbReference type="CDD" id="cd00130">
    <property type="entry name" value="PAS"/>
    <property type="match status" value="1"/>
</dbReference>
<dbReference type="CDD" id="cd12912">
    <property type="entry name" value="PDC2_MCP_like"/>
    <property type="match status" value="1"/>
</dbReference>
<dbReference type="GO" id="GO:0005524">
    <property type="term" value="F:ATP binding"/>
    <property type="evidence" value="ECO:0007669"/>
    <property type="project" value="UniProtKB-KW"/>
</dbReference>
<dbReference type="GO" id="GO:0000160">
    <property type="term" value="P:phosphorelay signal transduction system"/>
    <property type="evidence" value="ECO:0007669"/>
    <property type="project" value="UniProtKB-KW"/>
</dbReference>
<dbReference type="SMART" id="SM00471">
    <property type="entry name" value="HDc"/>
    <property type="match status" value="1"/>
</dbReference>
<dbReference type="PROSITE" id="PS50113">
    <property type="entry name" value="PAC"/>
    <property type="match status" value="1"/>
</dbReference>
<evidence type="ECO:0000256" key="9">
    <source>
        <dbReference type="ARBA" id="ARBA00022989"/>
    </source>
</evidence>
<dbReference type="InterPro" id="IPR029151">
    <property type="entry name" value="Sensor-like_sf"/>
</dbReference>
<dbReference type="InterPro" id="IPR029787">
    <property type="entry name" value="Nucleotide_cyclase"/>
</dbReference>
<dbReference type="KEGG" id="abut:Ami103574_09435"/>
<evidence type="ECO:0000256" key="2">
    <source>
        <dbReference type="ARBA" id="ARBA00022475"/>
    </source>
</evidence>
<evidence type="ECO:0000259" key="14">
    <source>
        <dbReference type="PROSITE" id="PS50112"/>
    </source>
</evidence>
<evidence type="ECO:0000256" key="6">
    <source>
        <dbReference type="ARBA" id="ARBA00022741"/>
    </source>
</evidence>
<feature type="domain" description="GGDEF" evidence="16">
    <location>
        <begin position="555"/>
        <end position="688"/>
    </location>
</feature>
<dbReference type="Gene3D" id="6.10.340.10">
    <property type="match status" value="1"/>
</dbReference>
<dbReference type="SUPFAM" id="SSF109604">
    <property type="entry name" value="HD-domain/PDEase-like"/>
    <property type="match status" value="1"/>
</dbReference>
<dbReference type="CDD" id="cd12913">
    <property type="entry name" value="PDC1_MCP_like"/>
    <property type="match status" value="1"/>
</dbReference>
<keyword evidence="11 13" id="KW-0472">Membrane</keyword>
<name>A0A858BWQ4_9FIRM</name>
<keyword evidence="8" id="KW-0067">ATP-binding</keyword>
<dbReference type="RefSeq" id="WP_163066781.1">
    <property type="nucleotide sequence ID" value="NZ_CP048649.1"/>
</dbReference>
<dbReference type="InterPro" id="IPR035965">
    <property type="entry name" value="PAS-like_dom_sf"/>
</dbReference>
<sequence length="860" mass="97427">MRWIKKSIVRVIGMTILFFTFLLFFTYYIFLDVYLKDYFEQQAQEQLLQDSENISANIEIFLQKYIIIVDQAKDNPDFIKLAKEVKDRDDKRKNPLYLKVTEELANISALDKNIALSYLSLAQANDLITDIYDYDINQNYNLSSRQWYLETIKKGRTTVTTPYQDMVTGKMAVTVAAPLVSDGMLLGAFSLDIMMEDIYAMMESYQTQETGYAVLVYNSGQILYHPDMDTSHSDEKRFLAHWLGSDLTKTILSGERGIASFYYKGEACFIAYMPMEELNMTVLTIIPTKVVFAPLNGFLTTNFCILAGLMLALLFSIVFLKRYISTPVVQICRELERFSASSQGMCLPKKYLARSDEIGILANGLTFMLDRLTDYLCEIESKNQELSNAKEEISVERSLFKTTIHSLGDGVISTDEYGRINIMNQAAEELTGWTMEEAKGLEFKKVFHIVRENTGMKCACPVSEVLEQGKPVGLDEDAVLIQKSGARIAVEDSAAPIKDEYGCVIGAVIVFRDFTEKKLKQEQILYLNYHDHLTGLHNRRFFEEELRRLDTDCNLPLSMAMADVNGLKLTNDAFGHAMGDELLRRVAKILKAQCGKEGVVARVGGDEFTLLLPRTTLEETEACMKRIHQAIAMETFNDIIISVSIGADTKQSPEDSIDQVIMRAEKQMYAKKITESQSMRNRTIQAILHALNEKNERERIHSEKVSKLSREIGEKMGLGVEVLRELETAGLMHDIGKIIISDDILNKPGKLTPDEYQEIKKHPACGYQILRSVDAYSSLAEHVLYHHERWDGTGYPHGLSGTDIPLLSRIITVADAFEAMTAKRPYKEPISAEAAKEELVRQAGRQFDPEVVQIFVETVL</sequence>
<proteinExistence type="predicted"/>
<keyword evidence="12" id="KW-0175">Coiled coil</keyword>
<dbReference type="Gene3D" id="3.30.450.20">
    <property type="entry name" value="PAS domain"/>
    <property type="match status" value="3"/>
</dbReference>
<dbReference type="CDD" id="cd00077">
    <property type="entry name" value="HDc"/>
    <property type="match status" value="1"/>
</dbReference>
<evidence type="ECO:0000259" key="16">
    <source>
        <dbReference type="PROSITE" id="PS50887"/>
    </source>
</evidence>
<dbReference type="InterPro" id="IPR003607">
    <property type="entry name" value="HD/PDEase_dom"/>
</dbReference>
<keyword evidence="3" id="KW-0597">Phosphoprotein</keyword>
<dbReference type="Gene3D" id="3.30.70.270">
    <property type="match status" value="1"/>
</dbReference>
<dbReference type="InterPro" id="IPR013767">
    <property type="entry name" value="PAS_fold"/>
</dbReference>
<dbReference type="Pfam" id="PF00990">
    <property type="entry name" value="GGDEF"/>
    <property type="match status" value="1"/>
</dbReference>
<dbReference type="Pfam" id="PF13487">
    <property type="entry name" value="HD_5"/>
    <property type="match status" value="1"/>
</dbReference>
<protein>
    <submittedName>
        <fullName evidence="18">Diguanylate cyclase</fullName>
    </submittedName>
</protein>
<accession>A0A858BWQ4</accession>
<dbReference type="InterPro" id="IPR037522">
    <property type="entry name" value="HD_GYP_dom"/>
</dbReference>
<reference evidence="18 19" key="1">
    <citation type="submission" date="2020-02" db="EMBL/GenBank/DDBJ databases">
        <authorList>
            <person name="Kim Y.B."/>
            <person name="Roh S.W."/>
        </authorList>
    </citation>
    <scope>NUCLEOTIDE SEQUENCE [LARGE SCALE GENOMIC DNA]</scope>
    <source>
        <strain evidence="18 19">DSM 103574</strain>
    </source>
</reference>
<keyword evidence="2" id="KW-1003">Cell membrane</keyword>
<gene>
    <name evidence="18" type="ORF">Ami103574_09435</name>
</gene>
<evidence type="ECO:0000256" key="7">
    <source>
        <dbReference type="ARBA" id="ARBA00022777"/>
    </source>
</evidence>
<dbReference type="InterPro" id="IPR033479">
    <property type="entry name" value="dCache_1"/>
</dbReference>
<dbReference type="InterPro" id="IPR043128">
    <property type="entry name" value="Rev_trsase/Diguanyl_cyclase"/>
</dbReference>
<dbReference type="GO" id="GO:0016301">
    <property type="term" value="F:kinase activity"/>
    <property type="evidence" value="ECO:0007669"/>
    <property type="project" value="UniProtKB-KW"/>
</dbReference>
<feature type="coiled-coil region" evidence="12">
    <location>
        <begin position="372"/>
        <end position="399"/>
    </location>
</feature>
<dbReference type="Gene3D" id="1.10.3210.10">
    <property type="entry name" value="Hypothetical protein af1432"/>
    <property type="match status" value="1"/>
</dbReference>
<dbReference type="InterPro" id="IPR000014">
    <property type="entry name" value="PAS"/>
</dbReference>
<evidence type="ECO:0000256" key="4">
    <source>
        <dbReference type="ARBA" id="ARBA00022679"/>
    </source>
</evidence>
<feature type="domain" description="HD-GYP" evidence="17">
    <location>
        <begin position="676"/>
        <end position="860"/>
    </location>
</feature>
<dbReference type="Pfam" id="PF00989">
    <property type="entry name" value="PAS"/>
    <property type="match status" value="1"/>
</dbReference>